<reference evidence="3 4" key="1">
    <citation type="journal article" date="2010" name="Stand. Genomic Sci.">
        <title>Complete genome sequence of Meiothermus silvanus type strain (VI-R2).</title>
        <authorList>
            <person name="Sikorski J."/>
            <person name="Tindall B.J."/>
            <person name="Lowry S."/>
            <person name="Lucas S."/>
            <person name="Nolan M."/>
            <person name="Copeland A."/>
            <person name="Glavina Del Rio T."/>
            <person name="Tice H."/>
            <person name="Cheng J.F."/>
            <person name="Han C."/>
            <person name="Pitluck S."/>
            <person name="Liolios K."/>
            <person name="Ivanova N."/>
            <person name="Mavromatis K."/>
            <person name="Mikhailova N."/>
            <person name="Pati A."/>
            <person name="Goodwin L."/>
            <person name="Chen A."/>
            <person name="Palaniappan K."/>
            <person name="Land M."/>
            <person name="Hauser L."/>
            <person name="Chang Y.J."/>
            <person name="Jeffries C.D."/>
            <person name="Rohde M."/>
            <person name="Goker M."/>
            <person name="Woyke T."/>
            <person name="Bristow J."/>
            <person name="Eisen J.A."/>
            <person name="Markowitz V."/>
            <person name="Hugenholtz P."/>
            <person name="Kyrpides N.C."/>
            <person name="Klenk H.P."/>
            <person name="Lapidus A."/>
        </authorList>
    </citation>
    <scope>NUCLEOTIDE SEQUENCE [LARGE SCALE GENOMIC DNA]</scope>
    <source>
        <strain evidence="4">ATCC 700542 / DSM 9946 / VI-R2</strain>
    </source>
</reference>
<dbReference type="Proteomes" id="UP000001916">
    <property type="component" value="Chromosome"/>
</dbReference>
<dbReference type="OrthoDB" id="9800565at2"/>
<sequence length="246" mass="27867">MRYLLLADIHGNWPAMEAVLQTTPKYDRVIFLGDAVGYYPDADRVLSWLRSEGAIGVMGNHDAWLLHLDDIDPEEQKGPIFEILRWQSERLSLENRAYLGSLPWTREVDGALLVHGSACDPLQYVDDLDTARAHFGCTSARWTLHGHTHLAGTFLALEGPNGQWVRYQRQVHGTELFLAPKARALVNPGSVGQPRDRMPGAAYAVWDSDDGSVQFFRVEFDLERILGRILQEGFPVWLYERLLVGR</sequence>
<dbReference type="PANTHER" id="PTHR42850">
    <property type="entry name" value="METALLOPHOSPHOESTERASE"/>
    <property type="match status" value="1"/>
</dbReference>
<name>D7BAP4_ALLS1</name>
<dbReference type="Gene3D" id="3.60.21.10">
    <property type="match status" value="1"/>
</dbReference>
<dbReference type="GO" id="GO:0005737">
    <property type="term" value="C:cytoplasm"/>
    <property type="evidence" value="ECO:0007669"/>
    <property type="project" value="TreeGrafter"/>
</dbReference>
<dbReference type="InterPro" id="IPR024654">
    <property type="entry name" value="Calcineurin-like_PHP_lpxH"/>
</dbReference>
<dbReference type="STRING" id="526227.Mesil_0649"/>
<gene>
    <name evidence="3" type="ordered locus">Mesil_0649</name>
</gene>
<dbReference type="AlphaFoldDB" id="D7BAP4"/>
<comment type="similarity">
    <text evidence="1">Belongs to the metallophosphoesterase superfamily. YfcE family.</text>
</comment>
<evidence type="ECO:0000259" key="2">
    <source>
        <dbReference type="Pfam" id="PF12850"/>
    </source>
</evidence>
<dbReference type="GO" id="GO:0016791">
    <property type="term" value="F:phosphatase activity"/>
    <property type="evidence" value="ECO:0007669"/>
    <property type="project" value="TreeGrafter"/>
</dbReference>
<dbReference type="RefSeq" id="WP_013157155.1">
    <property type="nucleotide sequence ID" value="NC_014212.1"/>
</dbReference>
<evidence type="ECO:0000256" key="1">
    <source>
        <dbReference type="ARBA" id="ARBA00008950"/>
    </source>
</evidence>
<dbReference type="KEGG" id="msv:Mesil_0649"/>
<dbReference type="SUPFAM" id="SSF56300">
    <property type="entry name" value="Metallo-dependent phosphatases"/>
    <property type="match status" value="1"/>
</dbReference>
<dbReference type="InterPro" id="IPR029052">
    <property type="entry name" value="Metallo-depent_PP-like"/>
</dbReference>
<dbReference type="eggNOG" id="COG0639">
    <property type="taxonomic scope" value="Bacteria"/>
</dbReference>
<dbReference type="InterPro" id="IPR050126">
    <property type="entry name" value="Ap4A_hydrolase"/>
</dbReference>
<dbReference type="CDD" id="cd00838">
    <property type="entry name" value="MPP_superfamily"/>
    <property type="match status" value="1"/>
</dbReference>
<evidence type="ECO:0000313" key="3">
    <source>
        <dbReference type="EMBL" id="ADH62566.1"/>
    </source>
</evidence>
<dbReference type="PIRSF" id="PIRSF000883">
    <property type="entry name" value="Pesterase_MJ0912"/>
    <property type="match status" value="1"/>
</dbReference>
<dbReference type="PANTHER" id="PTHR42850:SF2">
    <property type="entry name" value="BLL5683 PROTEIN"/>
    <property type="match status" value="1"/>
</dbReference>
<feature type="domain" description="Calcineurin-like phosphoesterase" evidence="2">
    <location>
        <begin position="1"/>
        <end position="210"/>
    </location>
</feature>
<proteinExistence type="inferred from homology"/>
<organism evidence="3 4">
    <name type="scientific">Allomeiothermus silvanus (strain ATCC 700542 / DSM 9946 / NBRC 106475 / NCIMB 13440 / VI-R2)</name>
    <name type="common">Thermus silvanus</name>
    <dbReference type="NCBI Taxonomy" id="526227"/>
    <lineage>
        <taxon>Bacteria</taxon>
        <taxon>Thermotogati</taxon>
        <taxon>Deinococcota</taxon>
        <taxon>Deinococci</taxon>
        <taxon>Thermales</taxon>
        <taxon>Thermaceae</taxon>
        <taxon>Allomeiothermus</taxon>
    </lineage>
</organism>
<dbReference type="HOGENOM" id="CLU_074761_1_1_0"/>
<keyword evidence="4" id="KW-1185">Reference proteome</keyword>
<protein>
    <submittedName>
        <fullName evidence="3">Metallophosphoesterase</fullName>
    </submittedName>
</protein>
<accession>D7BAP4</accession>
<dbReference type="InterPro" id="IPR011152">
    <property type="entry name" value="Pesterase_MJ0912"/>
</dbReference>
<evidence type="ECO:0000313" key="4">
    <source>
        <dbReference type="Proteomes" id="UP000001916"/>
    </source>
</evidence>
<dbReference type="EMBL" id="CP002042">
    <property type="protein sequence ID" value="ADH62566.1"/>
    <property type="molecule type" value="Genomic_DNA"/>
</dbReference>
<dbReference type="Pfam" id="PF12850">
    <property type="entry name" value="Metallophos_2"/>
    <property type="match status" value="1"/>
</dbReference>